<dbReference type="InterPro" id="IPR042463">
    <property type="entry name" value="HNOB_dom_associated_sf"/>
</dbReference>
<sequence length="656" mass="74201">MHGHVHLCLREMVLKKYGEEVWQAVLKEASLDDDNDFMLFHYYDDKRTISLVVAISNNTGLDVSGVLESYGHYFYFYSTSCGYDRMLRTLGKDFHTFVQNLDLLHSLLALTYKGMRPPHFRCEKKDGKLFVHVFTVRPGMYPAAIGMLTEVALQIFGTRISMTVVTRKTGEIFKQKYCEHVITEVKVLEEQKIAAFTGEDQLMKNHVESKLQQLAHARENNVVAVPEISLNTALPFSVVFDKNMFIQSAGLHLKTLCNEIQEEGAKINDIFEIKEPEMKFEYDAIMSCNSSYMYFFLQPKVKTLNGSPPKSDCPVLRGHMVPLEEKEEIMFIGTPHFDSLGDLISSTTYLTNIPQDNMTMEIMFMNEQRRADVEMSKKLDQTTADMKKLAAALDQEKKKTDMLLYQMLPVKVANQLREGRTVEAEKHGNVTILFSDIVTFTNMAALCHPMDIVKLLNDLFQRFDQLTTKHDIYKVETIGDAYMVVSGVPEARDDHAIRMSNMGLDMIQDTNHVINPVSQKCIQIRVGIHTGPVVSGVVGTKMPRYCLFGDTVNTASRMESHGLPGRVHISDTTYNQIRNVGYILERRGGVDIKGKGIMDTYFLNGVSDDFNPSRITNNSDIIKTSTEPKQLEEKSPAATVAPTVTEPKSSSFCSVM</sequence>
<keyword evidence="7" id="KW-0141">cGMP biosynthesis</keyword>
<dbReference type="GO" id="GO:0070482">
    <property type="term" value="P:response to oxygen levels"/>
    <property type="evidence" value="ECO:0007669"/>
    <property type="project" value="TreeGrafter"/>
</dbReference>
<dbReference type="PANTHER" id="PTHR45655">
    <property type="entry name" value="GUANYLATE CYCLASE SOLUBLE SUBUNIT BETA-2"/>
    <property type="match status" value="1"/>
</dbReference>
<accession>A0A8W8KEL2</accession>
<dbReference type="GeneID" id="105329901"/>
<dbReference type="InterPro" id="IPR011645">
    <property type="entry name" value="HNOB_dom_associated"/>
</dbReference>
<dbReference type="PANTHER" id="PTHR45655:SF13">
    <property type="entry name" value="SOLUBLE GUANYLATE CYCLASE GCY-32-RELATED"/>
    <property type="match status" value="1"/>
</dbReference>
<organism evidence="10 11">
    <name type="scientific">Magallana gigas</name>
    <name type="common">Pacific oyster</name>
    <name type="synonym">Crassostrea gigas</name>
    <dbReference type="NCBI Taxonomy" id="29159"/>
    <lineage>
        <taxon>Eukaryota</taxon>
        <taxon>Metazoa</taxon>
        <taxon>Spiralia</taxon>
        <taxon>Lophotrochozoa</taxon>
        <taxon>Mollusca</taxon>
        <taxon>Bivalvia</taxon>
        <taxon>Autobranchia</taxon>
        <taxon>Pteriomorphia</taxon>
        <taxon>Ostreida</taxon>
        <taxon>Ostreoidea</taxon>
        <taxon>Ostreidae</taxon>
        <taxon>Magallana</taxon>
    </lineage>
</organism>
<dbReference type="InterPro" id="IPR029787">
    <property type="entry name" value="Nucleotide_cyclase"/>
</dbReference>
<dbReference type="RefSeq" id="XP_011429689.2">
    <property type="nucleotide sequence ID" value="XM_011431387.4"/>
</dbReference>
<dbReference type="SUPFAM" id="SSF55073">
    <property type="entry name" value="Nucleotide cyclase"/>
    <property type="match status" value="1"/>
</dbReference>
<dbReference type="KEGG" id="crg:105329901"/>
<dbReference type="Gene3D" id="3.30.70.1230">
    <property type="entry name" value="Nucleotide cyclase"/>
    <property type="match status" value="1"/>
</dbReference>
<dbReference type="GO" id="GO:0008074">
    <property type="term" value="C:guanylate cyclase complex, soluble"/>
    <property type="evidence" value="ECO:0007669"/>
    <property type="project" value="TreeGrafter"/>
</dbReference>
<dbReference type="Pfam" id="PF07700">
    <property type="entry name" value="HNOB"/>
    <property type="match status" value="1"/>
</dbReference>
<keyword evidence="6 8" id="KW-0456">Lyase</keyword>
<dbReference type="PROSITE" id="PS00452">
    <property type="entry name" value="GUANYLATE_CYCLASE_1"/>
    <property type="match status" value="1"/>
</dbReference>
<dbReference type="Gene3D" id="6.10.250.780">
    <property type="match status" value="1"/>
</dbReference>
<evidence type="ECO:0000256" key="6">
    <source>
        <dbReference type="ARBA" id="ARBA00023239"/>
    </source>
</evidence>
<dbReference type="Proteomes" id="UP000005408">
    <property type="component" value="Unassembled WGS sequence"/>
</dbReference>
<dbReference type="Gene3D" id="3.30.450.260">
    <property type="entry name" value="Haem NO binding associated domain"/>
    <property type="match status" value="1"/>
</dbReference>
<dbReference type="SUPFAM" id="SSF111126">
    <property type="entry name" value="Ligand-binding domain in the NO signalling and Golgi transport"/>
    <property type="match status" value="1"/>
</dbReference>
<evidence type="ECO:0000313" key="10">
    <source>
        <dbReference type="EnsemblMetazoa" id="G23557.1:cds"/>
    </source>
</evidence>
<dbReference type="Pfam" id="PF00211">
    <property type="entry name" value="Guanylate_cyc"/>
    <property type="match status" value="1"/>
</dbReference>
<evidence type="ECO:0000256" key="7">
    <source>
        <dbReference type="ARBA" id="ARBA00023293"/>
    </source>
</evidence>
<dbReference type="AlphaFoldDB" id="A0A8W8KEL2"/>
<evidence type="ECO:0000259" key="9">
    <source>
        <dbReference type="PROSITE" id="PS50125"/>
    </source>
</evidence>
<protein>
    <recommendedName>
        <fullName evidence="2">guanylate cyclase</fullName>
        <ecNumber evidence="2">4.6.1.2</ecNumber>
    </recommendedName>
</protein>
<dbReference type="GO" id="GO:0004383">
    <property type="term" value="F:guanylate cyclase activity"/>
    <property type="evidence" value="ECO:0007669"/>
    <property type="project" value="UniProtKB-EC"/>
</dbReference>
<evidence type="ECO:0000256" key="2">
    <source>
        <dbReference type="ARBA" id="ARBA00012202"/>
    </source>
</evidence>
<name>A0A8W8KEL2_MAGGI</name>
<dbReference type="GO" id="GO:0019934">
    <property type="term" value="P:cGMP-mediated signaling"/>
    <property type="evidence" value="ECO:0007669"/>
    <property type="project" value="TreeGrafter"/>
</dbReference>
<evidence type="ECO:0000313" key="11">
    <source>
        <dbReference type="Proteomes" id="UP000005408"/>
    </source>
</evidence>
<keyword evidence="11" id="KW-1185">Reference proteome</keyword>
<dbReference type="InterPro" id="IPR001054">
    <property type="entry name" value="A/G_cyclase"/>
</dbReference>
<evidence type="ECO:0000256" key="4">
    <source>
        <dbReference type="ARBA" id="ARBA00022741"/>
    </source>
</evidence>
<feature type="domain" description="Guanylate cyclase" evidence="9">
    <location>
        <begin position="431"/>
        <end position="559"/>
    </location>
</feature>
<dbReference type="GO" id="GO:0005525">
    <property type="term" value="F:GTP binding"/>
    <property type="evidence" value="ECO:0007669"/>
    <property type="project" value="UniProtKB-KW"/>
</dbReference>
<keyword evidence="3" id="KW-0963">Cytoplasm</keyword>
<comment type="similarity">
    <text evidence="8">Belongs to the adenylyl cyclase class-4/guanylyl cyclase family.</text>
</comment>
<evidence type="ECO:0000256" key="3">
    <source>
        <dbReference type="ARBA" id="ARBA00022490"/>
    </source>
</evidence>
<dbReference type="InterPro" id="IPR018297">
    <property type="entry name" value="A/G_cyclase_CS"/>
</dbReference>
<dbReference type="FunFam" id="3.30.70.1230:FF:000007">
    <property type="entry name" value="Guanylate cyclase soluble subunit alpha-3"/>
    <property type="match status" value="1"/>
</dbReference>
<evidence type="ECO:0000256" key="5">
    <source>
        <dbReference type="ARBA" id="ARBA00023134"/>
    </source>
</evidence>
<dbReference type="InterPro" id="IPR038158">
    <property type="entry name" value="H-NOX_domain_sf"/>
</dbReference>
<dbReference type="EnsemblMetazoa" id="G23557.1">
    <property type="protein sequence ID" value="G23557.1:cds"/>
    <property type="gene ID" value="G23557"/>
</dbReference>
<dbReference type="Gene3D" id="3.90.1520.10">
    <property type="entry name" value="H-NOX domain"/>
    <property type="match status" value="1"/>
</dbReference>
<dbReference type="OrthoDB" id="6127067at2759"/>
<proteinExistence type="inferred from homology"/>
<dbReference type="OMA" id="KMIMAAS"/>
<keyword evidence="5" id="KW-0342">GTP-binding</keyword>
<dbReference type="EC" id="4.6.1.2" evidence="2"/>
<dbReference type="PROSITE" id="PS50125">
    <property type="entry name" value="GUANYLATE_CYCLASE_2"/>
    <property type="match status" value="1"/>
</dbReference>
<dbReference type="GO" id="GO:0020037">
    <property type="term" value="F:heme binding"/>
    <property type="evidence" value="ECO:0007669"/>
    <property type="project" value="InterPro"/>
</dbReference>
<evidence type="ECO:0000256" key="1">
    <source>
        <dbReference type="ARBA" id="ARBA00004496"/>
    </source>
</evidence>
<dbReference type="InterPro" id="IPR011644">
    <property type="entry name" value="Heme_NO-bd"/>
</dbReference>
<keyword evidence="4" id="KW-0547">Nucleotide-binding</keyword>
<comment type="subcellular location">
    <subcellularLocation>
        <location evidence="1">Cytoplasm</location>
    </subcellularLocation>
</comment>
<dbReference type="CDD" id="cd07302">
    <property type="entry name" value="CHD"/>
    <property type="match status" value="1"/>
</dbReference>
<dbReference type="InterPro" id="IPR024096">
    <property type="entry name" value="NO_sig/Golgi_transp_ligand-bd"/>
</dbReference>
<evidence type="ECO:0000256" key="8">
    <source>
        <dbReference type="RuleBase" id="RU000405"/>
    </source>
</evidence>
<reference evidence="10" key="1">
    <citation type="submission" date="2022-08" db="UniProtKB">
        <authorList>
            <consortium name="EnsemblMetazoa"/>
        </authorList>
    </citation>
    <scope>IDENTIFICATION</scope>
    <source>
        <strain evidence="10">05x7-T-G4-1.051#20</strain>
    </source>
</reference>
<dbReference type="SMART" id="SM00044">
    <property type="entry name" value="CYCc"/>
    <property type="match status" value="1"/>
</dbReference>
<dbReference type="Pfam" id="PF07701">
    <property type="entry name" value="HNOBA"/>
    <property type="match status" value="1"/>
</dbReference>